<comment type="subcellular location">
    <subcellularLocation>
        <location evidence="1">Cell membrane</location>
        <topology evidence="1">Single-pass type I membrane protein</topology>
    </subcellularLocation>
</comment>
<evidence type="ECO:0000256" key="5">
    <source>
        <dbReference type="ARBA" id="ARBA00022692"/>
    </source>
</evidence>
<dbReference type="SMART" id="SM00406">
    <property type="entry name" value="IGv"/>
    <property type="match status" value="3"/>
</dbReference>
<dbReference type="SUPFAM" id="SSF48726">
    <property type="entry name" value="Immunoglobulin"/>
    <property type="match status" value="3"/>
</dbReference>
<evidence type="ECO:0000256" key="11">
    <source>
        <dbReference type="ARBA" id="ARBA00023170"/>
    </source>
</evidence>
<dbReference type="EMBL" id="CM004472">
    <property type="protein sequence ID" value="OCT85605.1"/>
    <property type="molecule type" value="Genomic_DNA"/>
</dbReference>
<dbReference type="GO" id="GO:0005886">
    <property type="term" value="C:plasma membrane"/>
    <property type="evidence" value="ECO:0007669"/>
    <property type="project" value="UniProtKB-SubCell"/>
</dbReference>
<evidence type="ECO:0000256" key="3">
    <source>
        <dbReference type="ARBA" id="ARBA00019135"/>
    </source>
</evidence>
<dbReference type="PROSITE" id="PS50835">
    <property type="entry name" value="IG_LIKE"/>
    <property type="match status" value="3"/>
</dbReference>
<keyword evidence="12" id="KW-0325">Glycoprotein</keyword>
<proteinExistence type="inferred from homology"/>
<evidence type="ECO:0000256" key="1">
    <source>
        <dbReference type="ARBA" id="ARBA00004251"/>
    </source>
</evidence>
<evidence type="ECO:0000256" key="14">
    <source>
        <dbReference type="ARBA" id="ARBA00032296"/>
    </source>
</evidence>
<dbReference type="Proteomes" id="UP000694892">
    <property type="component" value="Chromosome 4L"/>
</dbReference>
<evidence type="ECO:0000313" key="18">
    <source>
        <dbReference type="Proteomes" id="UP000694892"/>
    </source>
</evidence>
<evidence type="ECO:0000256" key="7">
    <source>
        <dbReference type="ARBA" id="ARBA00022859"/>
    </source>
</evidence>
<dbReference type="PANTHER" id="PTHR47904">
    <property type="entry name" value="NATURAL CYTOTOXICITY TRIGGERING RECEPTOR 3"/>
    <property type="match status" value="1"/>
</dbReference>
<keyword evidence="10" id="KW-1015">Disulfide bond</keyword>
<evidence type="ECO:0000256" key="15">
    <source>
        <dbReference type="SAM" id="Phobius"/>
    </source>
</evidence>
<evidence type="ECO:0000313" key="17">
    <source>
        <dbReference type="EMBL" id="OCT85605.1"/>
    </source>
</evidence>
<name>A0A974D7L2_XENLA</name>
<evidence type="ECO:0000256" key="13">
    <source>
        <dbReference type="ARBA" id="ARBA00023319"/>
    </source>
</evidence>
<keyword evidence="8 15" id="KW-1133">Transmembrane helix</keyword>
<accession>A0A974D7L2</accession>
<dbReference type="AlphaFoldDB" id="A0A974D7L2"/>
<evidence type="ECO:0000256" key="10">
    <source>
        <dbReference type="ARBA" id="ARBA00023157"/>
    </source>
</evidence>
<evidence type="ECO:0000256" key="6">
    <source>
        <dbReference type="ARBA" id="ARBA00022729"/>
    </source>
</evidence>
<dbReference type="InterPro" id="IPR007110">
    <property type="entry name" value="Ig-like_dom"/>
</dbReference>
<reference evidence="18" key="1">
    <citation type="journal article" date="2016" name="Nature">
        <title>Genome evolution in the allotetraploid frog Xenopus laevis.</title>
        <authorList>
            <person name="Session A.M."/>
            <person name="Uno Y."/>
            <person name="Kwon T."/>
            <person name="Chapman J.A."/>
            <person name="Toyoda A."/>
            <person name="Takahashi S."/>
            <person name="Fukui A."/>
            <person name="Hikosaka A."/>
            <person name="Suzuki A."/>
            <person name="Kondo M."/>
            <person name="van Heeringen S.J."/>
            <person name="Quigley I."/>
            <person name="Heinz S."/>
            <person name="Ogino H."/>
            <person name="Ochi H."/>
            <person name="Hellsten U."/>
            <person name="Lyons J.B."/>
            <person name="Simakov O."/>
            <person name="Putnam N."/>
            <person name="Stites J."/>
            <person name="Kuroki Y."/>
            <person name="Tanaka T."/>
            <person name="Michiue T."/>
            <person name="Watanabe M."/>
            <person name="Bogdanovic O."/>
            <person name="Lister R."/>
            <person name="Georgiou G."/>
            <person name="Paranjpe S.S."/>
            <person name="van Kruijsbergen I."/>
            <person name="Shu S."/>
            <person name="Carlson J."/>
            <person name="Kinoshita T."/>
            <person name="Ohta Y."/>
            <person name="Mawaribuchi S."/>
            <person name="Jenkins J."/>
            <person name="Grimwood J."/>
            <person name="Schmutz J."/>
            <person name="Mitros T."/>
            <person name="Mozaffari S.V."/>
            <person name="Suzuki Y."/>
            <person name="Haramoto Y."/>
            <person name="Yamamoto T.S."/>
            <person name="Takagi C."/>
            <person name="Heald R."/>
            <person name="Miller K."/>
            <person name="Haudenschild C."/>
            <person name="Kitzman J."/>
            <person name="Nakayama T."/>
            <person name="Izutsu Y."/>
            <person name="Robert J."/>
            <person name="Fortriede J."/>
            <person name="Burns K."/>
            <person name="Lotay V."/>
            <person name="Karimi K."/>
            <person name="Yasuoka Y."/>
            <person name="Dichmann D.S."/>
            <person name="Flajnik M.F."/>
            <person name="Houston D.W."/>
            <person name="Shendure J."/>
            <person name="DuPasquier L."/>
            <person name="Vize P.D."/>
            <person name="Zorn A.M."/>
            <person name="Ito M."/>
            <person name="Marcotte E.M."/>
            <person name="Wallingford J.B."/>
            <person name="Ito Y."/>
            <person name="Asashima M."/>
            <person name="Ueno N."/>
            <person name="Matsuda Y."/>
            <person name="Veenstra G.J."/>
            <person name="Fujiyama A."/>
            <person name="Harland R.M."/>
            <person name="Taira M."/>
            <person name="Rokhsar D.S."/>
        </authorList>
    </citation>
    <scope>NUCLEOTIDE SEQUENCE [LARGE SCALE GENOMIC DNA]</scope>
    <source>
        <strain evidence="18">J</strain>
    </source>
</reference>
<gene>
    <name evidence="17" type="ORF">XELAEV_18023775mg</name>
</gene>
<keyword evidence="6" id="KW-0732">Signal</keyword>
<keyword evidence="7" id="KW-0391">Immunity</keyword>
<protein>
    <recommendedName>
        <fullName evidence="3">Natural cytotoxicity triggering receptor 3</fullName>
    </recommendedName>
    <alternativeName>
        <fullName evidence="14">Natural killer cell p30-related protein</fullName>
    </alternativeName>
</protein>
<feature type="transmembrane region" description="Helical" evidence="15">
    <location>
        <begin position="360"/>
        <end position="381"/>
    </location>
</feature>
<sequence length="429" mass="48107">MCTSASLSQNIEVSQIPEVNVIEGSTANLECSYNMSNLDLPTGGYKWYRHGLRGIDIFKVDYFMDRITKVSSDEFLNKTSASIQLHNVTVTDSGTYFCEVEFSGQKQIKGHGKGTFLNVTASLSQNIEVSQIPEVNVIEGSTANLECSYNMSNLDLPIGWYRWYKYDLHGVDIFEVDYFMDRITKVSSDEFLNKRSASIQLHNVTVTDSGMYLCEVEFSGQKQIKGHGKGTFLSVTASLSQNIEVSQIPEVNVIEGSTANLECSYNMSNLDLPTGGYRWYRHVLHGVDIFDSDDFKNRIINESTEDSLNKRSASIQLHNVTVTDTGMYFCEVEFSGQKQIKGHGNGTFLNVTASTSRRYFTIYHCVGAVALGLLMSFALYLNCKQHNQVIKGEEINCAYKKQRCTDKDPTDCCTEQHGEESVFSIVNDC</sequence>
<feature type="domain" description="Ig-like" evidence="16">
    <location>
        <begin position="241"/>
        <end position="341"/>
    </location>
</feature>
<evidence type="ECO:0000259" key="16">
    <source>
        <dbReference type="PROSITE" id="PS50835"/>
    </source>
</evidence>
<dbReference type="InterPro" id="IPR043226">
    <property type="entry name" value="NCR3"/>
</dbReference>
<dbReference type="GO" id="GO:0002429">
    <property type="term" value="P:immune response-activating cell surface receptor signaling pathway"/>
    <property type="evidence" value="ECO:0007669"/>
    <property type="project" value="InterPro"/>
</dbReference>
<evidence type="ECO:0000256" key="4">
    <source>
        <dbReference type="ARBA" id="ARBA00022475"/>
    </source>
</evidence>
<feature type="domain" description="Ig-like" evidence="16">
    <location>
        <begin position="9"/>
        <end position="109"/>
    </location>
</feature>
<keyword evidence="11" id="KW-0675">Receptor</keyword>
<dbReference type="Pfam" id="PF07686">
    <property type="entry name" value="V-set"/>
    <property type="match status" value="3"/>
</dbReference>
<dbReference type="InterPro" id="IPR003599">
    <property type="entry name" value="Ig_sub"/>
</dbReference>
<keyword evidence="4" id="KW-1003">Cell membrane</keyword>
<keyword evidence="5 15" id="KW-0812">Transmembrane</keyword>
<evidence type="ECO:0000256" key="8">
    <source>
        <dbReference type="ARBA" id="ARBA00022989"/>
    </source>
</evidence>
<organism evidence="17 18">
    <name type="scientific">Xenopus laevis</name>
    <name type="common">African clawed frog</name>
    <dbReference type="NCBI Taxonomy" id="8355"/>
    <lineage>
        <taxon>Eukaryota</taxon>
        <taxon>Metazoa</taxon>
        <taxon>Chordata</taxon>
        <taxon>Craniata</taxon>
        <taxon>Vertebrata</taxon>
        <taxon>Euteleostomi</taxon>
        <taxon>Amphibia</taxon>
        <taxon>Batrachia</taxon>
        <taxon>Anura</taxon>
        <taxon>Pipoidea</taxon>
        <taxon>Pipidae</taxon>
        <taxon>Xenopodinae</taxon>
        <taxon>Xenopus</taxon>
        <taxon>Xenopus</taxon>
    </lineage>
</organism>
<dbReference type="InterPro" id="IPR013106">
    <property type="entry name" value="Ig_V-set"/>
</dbReference>
<feature type="domain" description="Ig-like" evidence="16">
    <location>
        <begin position="125"/>
        <end position="225"/>
    </location>
</feature>
<evidence type="ECO:0000256" key="12">
    <source>
        <dbReference type="ARBA" id="ARBA00023180"/>
    </source>
</evidence>
<evidence type="ECO:0000256" key="2">
    <source>
        <dbReference type="ARBA" id="ARBA00006531"/>
    </source>
</evidence>
<dbReference type="InterPro" id="IPR013783">
    <property type="entry name" value="Ig-like_fold"/>
</dbReference>
<dbReference type="SMART" id="SM00409">
    <property type="entry name" value="IG"/>
    <property type="match status" value="3"/>
</dbReference>
<evidence type="ECO:0000256" key="9">
    <source>
        <dbReference type="ARBA" id="ARBA00023136"/>
    </source>
</evidence>
<comment type="similarity">
    <text evidence="2">Belongs to the natural cytotoxicity receptor (NCR) family.</text>
</comment>
<dbReference type="Gene3D" id="2.60.40.10">
    <property type="entry name" value="Immunoglobulins"/>
    <property type="match status" value="3"/>
</dbReference>
<dbReference type="GO" id="GO:0045954">
    <property type="term" value="P:positive regulation of natural killer cell mediated cytotoxicity"/>
    <property type="evidence" value="ECO:0007669"/>
    <property type="project" value="InterPro"/>
</dbReference>
<dbReference type="InterPro" id="IPR036179">
    <property type="entry name" value="Ig-like_dom_sf"/>
</dbReference>
<keyword evidence="9 15" id="KW-0472">Membrane</keyword>
<keyword evidence="13" id="KW-0393">Immunoglobulin domain</keyword>
<dbReference type="PANTHER" id="PTHR47904:SF1">
    <property type="entry name" value="NATURAL CYTOTOXICITY TRIGGERING RECEPTOR 3"/>
    <property type="match status" value="1"/>
</dbReference>